<sequence>MTRSYSEGFSAGLTVAVDFCPITHTVSADRIDFTFNSDEDLTITFSPKGLDTLIDRAVAARAEFRELQTAR</sequence>
<organism evidence="1 2">
    <name type="scientific">Actinokineospora auranticolor</name>
    <dbReference type="NCBI Taxonomy" id="155976"/>
    <lineage>
        <taxon>Bacteria</taxon>
        <taxon>Bacillati</taxon>
        <taxon>Actinomycetota</taxon>
        <taxon>Actinomycetes</taxon>
        <taxon>Pseudonocardiales</taxon>
        <taxon>Pseudonocardiaceae</taxon>
        <taxon>Actinokineospora</taxon>
    </lineage>
</organism>
<dbReference type="RefSeq" id="WP_104481545.1">
    <property type="nucleotide sequence ID" value="NZ_CP154825.1"/>
</dbReference>
<name>A0A2S6GHS6_9PSEU</name>
<evidence type="ECO:0000313" key="1">
    <source>
        <dbReference type="EMBL" id="PPK64765.1"/>
    </source>
</evidence>
<accession>A0A2S6GHS6</accession>
<evidence type="ECO:0000313" key="2">
    <source>
        <dbReference type="Proteomes" id="UP000239203"/>
    </source>
</evidence>
<gene>
    <name evidence="1" type="ORF">CLV40_1173</name>
</gene>
<dbReference type="Proteomes" id="UP000239203">
    <property type="component" value="Unassembled WGS sequence"/>
</dbReference>
<proteinExistence type="predicted"/>
<dbReference type="AlphaFoldDB" id="A0A2S6GHS6"/>
<comment type="caution">
    <text evidence="1">The sequence shown here is derived from an EMBL/GenBank/DDBJ whole genome shotgun (WGS) entry which is preliminary data.</text>
</comment>
<dbReference type="EMBL" id="PTIX01000017">
    <property type="protein sequence ID" value="PPK64765.1"/>
    <property type="molecule type" value="Genomic_DNA"/>
</dbReference>
<reference evidence="1 2" key="1">
    <citation type="submission" date="2018-02" db="EMBL/GenBank/DDBJ databases">
        <title>Genomic Encyclopedia of Archaeal and Bacterial Type Strains, Phase II (KMG-II): from individual species to whole genera.</title>
        <authorList>
            <person name="Goeker M."/>
        </authorList>
    </citation>
    <scope>NUCLEOTIDE SEQUENCE [LARGE SCALE GENOMIC DNA]</scope>
    <source>
        <strain evidence="1 2">YU 961-1</strain>
    </source>
</reference>
<dbReference type="OrthoDB" id="3698269at2"/>
<keyword evidence="2" id="KW-1185">Reference proteome</keyword>
<protein>
    <submittedName>
        <fullName evidence="1">Uncharacterized protein</fullName>
    </submittedName>
</protein>